<reference evidence="7" key="2">
    <citation type="journal article" date="2023" name="IMA Fungus">
        <title>Comparative genomic study of the Penicillium genus elucidates a diverse pangenome and 15 lateral gene transfer events.</title>
        <authorList>
            <person name="Petersen C."/>
            <person name="Sorensen T."/>
            <person name="Nielsen M.R."/>
            <person name="Sondergaard T.E."/>
            <person name="Sorensen J.L."/>
            <person name="Fitzpatrick D.A."/>
            <person name="Frisvad J.C."/>
            <person name="Nielsen K.L."/>
        </authorList>
    </citation>
    <scope>NUCLEOTIDE SEQUENCE</scope>
    <source>
        <strain evidence="7">IBT 30069</strain>
    </source>
</reference>
<keyword evidence="3" id="KW-0067">ATP-binding</keyword>
<feature type="region of interest" description="Disordered" evidence="4">
    <location>
        <begin position="1049"/>
        <end position="1071"/>
    </location>
</feature>
<dbReference type="AlphaFoldDB" id="A0A9W9F6X5"/>
<dbReference type="Pfam" id="PF00176">
    <property type="entry name" value="SNF2-rel_dom"/>
    <property type="match status" value="1"/>
</dbReference>
<dbReference type="SMART" id="SM00487">
    <property type="entry name" value="DEXDc"/>
    <property type="match status" value="1"/>
</dbReference>
<gene>
    <name evidence="7" type="ORF">N7456_010622</name>
</gene>
<dbReference type="GO" id="GO:0005524">
    <property type="term" value="F:ATP binding"/>
    <property type="evidence" value="ECO:0007669"/>
    <property type="project" value="InterPro"/>
</dbReference>
<feature type="domain" description="Helicase ATP-binding" evidence="5">
    <location>
        <begin position="377"/>
        <end position="572"/>
    </location>
</feature>
<feature type="compositionally biased region" description="Low complexity" evidence="4">
    <location>
        <begin position="244"/>
        <end position="262"/>
    </location>
</feature>
<dbReference type="PROSITE" id="PS51194">
    <property type="entry name" value="HELICASE_CTER"/>
    <property type="match status" value="1"/>
</dbReference>
<dbReference type="EMBL" id="JAPQKH010000006">
    <property type="protein sequence ID" value="KAJ5094761.1"/>
    <property type="molecule type" value="Genomic_DNA"/>
</dbReference>
<keyword evidence="2" id="KW-0378">Hydrolase</keyword>
<feature type="compositionally biased region" description="Basic and acidic residues" evidence="4">
    <location>
        <begin position="182"/>
        <end position="194"/>
    </location>
</feature>
<protein>
    <submittedName>
        <fullName evidence="7">DNA repair protein rhp26</fullName>
    </submittedName>
</protein>
<dbReference type="SUPFAM" id="SSF52540">
    <property type="entry name" value="P-loop containing nucleoside triphosphate hydrolases"/>
    <property type="match status" value="2"/>
</dbReference>
<feature type="compositionally biased region" description="Low complexity" evidence="4">
    <location>
        <begin position="1052"/>
        <end position="1061"/>
    </location>
</feature>
<dbReference type="Gene3D" id="3.40.50.10810">
    <property type="entry name" value="Tandem AAA-ATPase domain"/>
    <property type="match status" value="1"/>
</dbReference>
<dbReference type="PANTHER" id="PTHR45629">
    <property type="entry name" value="SNF2/RAD54 FAMILY MEMBER"/>
    <property type="match status" value="1"/>
</dbReference>
<evidence type="ECO:0000313" key="7">
    <source>
        <dbReference type="EMBL" id="KAJ5094761.1"/>
    </source>
</evidence>
<dbReference type="CDD" id="cd18000">
    <property type="entry name" value="DEXHc_ERCC6"/>
    <property type="match status" value="1"/>
</dbReference>
<dbReference type="GO" id="GO:0008094">
    <property type="term" value="F:ATP-dependent activity, acting on DNA"/>
    <property type="evidence" value="ECO:0007669"/>
    <property type="project" value="TreeGrafter"/>
</dbReference>
<dbReference type="PANTHER" id="PTHR45629:SF7">
    <property type="entry name" value="DNA EXCISION REPAIR PROTEIN ERCC-6-RELATED"/>
    <property type="match status" value="1"/>
</dbReference>
<evidence type="ECO:0000256" key="3">
    <source>
        <dbReference type="ARBA" id="ARBA00022840"/>
    </source>
</evidence>
<feature type="region of interest" description="Disordered" evidence="4">
    <location>
        <begin position="893"/>
        <end position="978"/>
    </location>
</feature>
<dbReference type="InterPro" id="IPR050496">
    <property type="entry name" value="SNF2_RAD54_helicase_repair"/>
</dbReference>
<dbReference type="InterPro" id="IPR049730">
    <property type="entry name" value="SNF2/RAD54-like_C"/>
</dbReference>
<feature type="compositionally biased region" description="Polar residues" evidence="4">
    <location>
        <begin position="958"/>
        <end position="975"/>
    </location>
</feature>
<sequence>MTSPGASPSPAPPGVTEAARLQALNVDVQNQQDLERDLAQKADKLLAEKAEENETKRLDKALVEKDRVDSQIRRTEQRLAQPVGAATQHRLDVELKRLKSRRAELTRDVVEIQDRIDSQREAQDTASSSHGTGKLPNETRREYLLRTGKITPFDPMNSAASEGPAAVLHDAFTGAEDEQREEEERQQVRHDASHRNLARPGLGFEHKNIHDGSAKRRKLDARSLSSGSIPETTPDRPKNRKPQAPTSPTSSASYVASDDASSPESDYMPDTLPDEKATGKRKRNRDTSVTDEAETEDFSGVDDGNESIYRERLNTWTQNRSAARTKEGTEEENGEEPEWRKPHPSFPDLDLPNGLSVPGDIAQYLFSYQKTGVQWLWELHQQSVGGIVGDEMGLGKTIQAITYLASLHHSGMYTKPTIVVCPATLMKQWVTEFHNWWPPLRVSILHSSGSGMLNVNKEKSREDILASEMMGAASRWLSSGQKAAKKILKRVVEEGHVLVTTYSGLQSYADALVDVEWGCAILDEGHKIRNPDAGITFSCKELRTPHRIILSGTPIQNSLIDLWSLFDFVFPMRLGTLVTFKSQFEIPIRQGGYASASNLQVQTAAKCAETLKNAISPYLLQRFKTDVASDLPKKTEQVIFCKLTQYQRRLYRDYLGSEDVKSIYKGKKKSFAGIDILRKICNHPDLADRHLAVHEADYGNLDRSGKMQVLKSLLELWKDTGHKTLLFAQTVQMLDILEKFVRSLGGFVIRRMDGGTPIPKRHGMVTEFNVDPNLHVFLLTTKVGGIGINLTGADRVIIFDPDWNPSTDIQACERAWRLGQKRDVTIFRLMMKGTIEEKIYHRQIFKQFMTNKITKDPQQRENFQLQALYDLFTLTEEEDGELETTKLFKNAEVTYQEPETETSSSKFAIRKSRRNSHSGSKPPAPPKIKTEDESNDLDTVSGIANVEQFRGGARNETETNGQDTAGDADSNQNGTGEDRLMHSIFSRSGVHAALEHDQIINGKRVIRPDPKMIEAQARRFADQAAADLVKAEEVARSIPIGLPTWTGQFGMAGRDTGGSSARRGRGGPSSADLITRLNPGAASATQQNSPAPSAVRMPRGKEFIPLIKEFFRSRRGPVFTQVIVDHFNHYCPTEQRQQEFYDLVKEVAKLDFDSRGRGVWKLKPEGATRRRAN</sequence>
<comment type="caution">
    <text evidence="7">The sequence shown here is derived from an EMBL/GenBank/DDBJ whole genome shotgun (WGS) entry which is preliminary data.</text>
</comment>
<dbReference type="GO" id="GO:0016787">
    <property type="term" value="F:hydrolase activity"/>
    <property type="evidence" value="ECO:0007669"/>
    <property type="project" value="UniProtKB-KW"/>
</dbReference>
<dbReference type="CDD" id="cd18793">
    <property type="entry name" value="SF2_C_SNF"/>
    <property type="match status" value="1"/>
</dbReference>
<feature type="compositionally biased region" description="Basic and acidic residues" evidence="4">
    <location>
        <begin position="110"/>
        <end position="123"/>
    </location>
</feature>
<evidence type="ECO:0000256" key="4">
    <source>
        <dbReference type="SAM" id="MobiDB-lite"/>
    </source>
</evidence>
<dbReference type="PROSITE" id="PS51192">
    <property type="entry name" value="HELICASE_ATP_BIND_1"/>
    <property type="match status" value="1"/>
</dbReference>
<dbReference type="InterPro" id="IPR014001">
    <property type="entry name" value="Helicase_ATP-bd"/>
</dbReference>
<dbReference type="Pfam" id="PF00271">
    <property type="entry name" value="Helicase_C"/>
    <property type="match status" value="1"/>
</dbReference>
<dbReference type="OrthoDB" id="413460at2759"/>
<feature type="compositionally biased region" description="Acidic residues" evidence="4">
    <location>
        <begin position="289"/>
        <end position="305"/>
    </location>
</feature>
<proteinExistence type="predicted"/>
<evidence type="ECO:0000256" key="1">
    <source>
        <dbReference type="ARBA" id="ARBA00022741"/>
    </source>
</evidence>
<evidence type="ECO:0000313" key="8">
    <source>
        <dbReference type="Proteomes" id="UP001149165"/>
    </source>
</evidence>
<keyword evidence="1" id="KW-0547">Nucleotide-binding</keyword>
<feature type="compositionally biased region" description="Basic and acidic residues" evidence="4">
    <location>
        <begin position="204"/>
        <end position="214"/>
    </location>
</feature>
<dbReference type="Proteomes" id="UP001149165">
    <property type="component" value="Unassembled WGS sequence"/>
</dbReference>
<dbReference type="FunFam" id="3.40.50.10810:FF:000039">
    <property type="entry name" value="DNA repair protein Rhp26/Rad26"/>
    <property type="match status" value="1"/>
</dbReference>
<organism evidence="7 8">
    <name type="scientific">Penicillium angulare</name>
    <dbReference type="NCBI Taxonomy" id="116970"/>
    <lineage>
        <taxon>Eukaryota</taxon>
        <taxon>Fungi</taxon>
        <taxon>Dikarya</taxon>
        <taxon>Ascomycota</taxon>
        <taxon>Pezizomycotina</taxon>
        <taxon>Eurotiomycetes</taxon>
        <taxon>Eurotiomycetidae</taxon>
        <taxon>Eurotiales</taxon>
        <taxon>Aspergillaceae</taxon>
        <taxon>Penicillium</taxon>
    </lineage>
</organism>
<dbReference type="InterPro" id="IPR027417">
    <property type="entry name" value="P-loop_NTPase"/>
</dbReference>
<evidence type="ECO:0000259" key="6">
    <source>
        <dbReference type="PROSITE" id="PS51194"/>
    </source>
</evidence>
<feature type="domain" description="Helicase C-terminal" evidence="6">
    <location>
        <begin position="708"/>
        <end position="864"/>
    </location>
</feature>
<dbReference type="Gene3D" id="3.40.50.300">
    <property type="entry name" value="P-loop containing nucleotide triphosphate hydrolases"/>
    <property type="match status" value="1"/>
</dbReference>
<name>A0A9W9F6X5_9EURO</name>
<dbReference type="GO" id="GO:0006283">
    <property type="term" value="P:transcription-coupled nucleotide-excision repair"/>
    <property type="evidence" value="ECO:0007669"/>
    <property type="project" value="TreeGrafter"/>
</dbReference>
<evidence type="ECO:0000259" key="5">
    <source>
        <dbReference type="PROSITE" id="PS51192"/>
    </source>
</evidence>
<feature type="region of interest" description="Disordered" evidence="4">
    <location>
        <begin position="110"/>
        <end position="347"/>
    </location>
</feature>
<dbReference type="GO" id="GO:0005634">
    <property type="term" value="C:nucleus"/>
    <property type="evidence" value="ECO:0007669"/>
    <property type="project" value="TreeGrafter"/>
</dbReference>
<dbReference type="SMART" id="SM00490">
    <property type="entry name" value="HELICc"/>
    <property type="match status" value="1"/>
</dbReference>
<accession>A0A9W9F6X5</accession>
<dbReference type="InterPro" id="IPR001650">
    <property type="entry name" value="Helicase_C-like"/>
</dbReference>
<dbReference type="InterPro" id="IPR038718">
    <property type="entry name" value="SNF2-like_sf"/>
</dbReference>
<evidence type="ECO:0000256" key="2">
    <source>
        <dbReference type="ARBA" id="ARBA00022801"/>
    </source>
</evidence>
<reference evidence="7" key="1">
    <citation type="submission" date="2022-11" db="EMBL/GenBank/DDBJ databases">
        <authorList>
            <person name="Petersen C."/>
        </authorList>
    </citation>
    <scope>NUCLEOTIDE SEQUENCE</scope>
    <source>
        <strain evidence="7">IBT 30069</strain>
    </source>
</reference>
<dbReference type="InterPro" id="IPR000330">
    <property type="entry name" value="SNF2_N"/>
</dbReference>
<keyword evidence="8" id="KW-1185">Reference proteome</keyword>